<feature type="compositionally biased region" description="Basic and acidic residues" evidence="1">
    <location>
        <begin position="1"/>
        <end position="13"/>
    </location>
</feature>
<dbReference type="EC" id="2.3.1.-" evidence="2"/>
<protein>
    <submittedName>
        <fullName evidence="2">Probable poly(Beta-D-mannuronate) O-acetylase</fullName>
        <ecNumber evidence="2">2.3.1.-</ecNumber>
    </submittedName>
</protein>
<reference evidence="2" key="1">
    <citation type="submission" date="2020-02" db="EMBL/GenBank/DDBJ databases">
        <authorList>
            <person name="Meier V. D."/>
        </authorList>
    </citation>
    <scope>NUCLEOTIDE SEQUENCE</scope>
    <source>
        <strain evidence="2">AVDCRST_MAG07</strain>
    </source>
</reference>
<name>A0A6J4LJG4_9ACTN</name>
<feature type="region of interest" description="Disordered" evidence="1">
    <location>
        <begin position="1"/>
        <end position="58"/>
    </location>
</feature>
<organism evidence="2">
    <name type="scientific">uncultured Frankineae bacterium</name>
    <dbReference type="NCBI Taxonomy" id="437475"/>
    <lineage>
        <taxon>Bacteria</taxon>
        <taxon>Bacillati</taxon>
        <taxon>Actinomycetota</taxon>
        <taxon>Actinomycetes</taxon>
        <taxon>Frankiales</taxon>
        <taxon>environmental samples</taxon>
    </lineage>
</organism>
<dbReference type="EMBL" id="CADCUB010000100">
    <property type="protein sequence ID" value="CAA9333937.1"/>
    <property type="molecule type" value="Genomic_DNA"/>
</dbReference>
<sequence>PRDRQAAARDRPRQAGRLRGGLPALRPRPDQEGRRRRRAVAGGRRGLRPARGPAHDLGGVARRAGLHAADLLRLLRLLRHGDRARPHDRLPAARELLPSVLRGVGHRLLAPLAHVAVALVPRLRLHPARRQPRLVAADLPQPVHGVPAHRDLARRRVDLRGVGLVPRRPARDRAGHRPGPDRGRRLGRPTARGDVPARRRRLGLLPGGRPRPRARHGPHHVRAPGRCGAQRGDDGPHRPAHPGLRAGAARRAAAEGPGDGQTGRREPHPHRGGGPAGLLRGRRAVRRGAGRRRHLQPVPVLPVL</sequence>
<feature type="region of interest" description="Disordered" evidence="1">
    <location>
        <begin position="160"/>
        <end position="280"/>
    </location>
</feature>
<feature type="compositionally biased region" description="Low complexity" evidence="1">
    <location>
        <begin position="15"/>
        <end position="25"/>
    </location>
</feature>
<proteinExistence type="predicted"/>
<feature type="non-terminal residue" evidence="2">
    <location>
        <position position="304"/>
    </location>
</feature>
<evidence type="ECO:0000256" key="1">
    <source>
        <dbReference type="SAM" id="MobiDB-lite"/>
    </source>
</evidence>
<keyword evidence="2" id="KW-0808">Transferase</keyword>
<evidence type="ECO:0000313" key="2">
    <source>
        <dbReference type="EMBL" id="CAA9333937.1"/>
    </source>
</evidence>
<feature type="compositionally biased region" description="Basic residues" evidence="1">
    <location>
        <begin position="210"/>
        <end position="223"/>
    </location>
</feature>
<feature type="compositionally biased region" description="Low complexity" evidence="1">
    <location>
        <begin position="241"/>
        <end position="256"/>
    </location>
</feature>
<dbReference type="GO" id="GO:0016746">
    <property type="term" value="F:acyltransferase activity"/>
    <property type="evidence" value="ECO:0007669"/>
    <property type="project" value="UniProtKB-KW"/>
</dbReference>
<accession>A0A6J4LJG4</accession>
<feature type="non-terminal residue" evidence="2">
    <location>
        <position position="1"/>
    </location>
</feature>
<dbReference type="AlphaFoldDB" id="A0A6J4LJG4"/>
<feature type="compositionally biased region" description="Basic and acidic residues" evidence="1">
    <location>
        <begin position="169"/>
        <end position="184"/>
    </location>
</feature>
<keyword evidence="2" id="KW-0012">Acyltransferase</keyword>
<gene>
    <name evidence="2" type="ORF">AVDCRST_MAG07-1922</name>
</gene>